<evidence type="ECO:0000313" key="2">
    <source>
        <dbReference type="EMBL" id="KPQ42199.1"/>
    </source>
</evidence>
<feature type="transmembrane region" description="Helical" evidence="1">
    <location>
        <begin position="20"/>
        <end position="38"/>
    </location>
</feature>
<sequence length="83" mass="8963">MRMATQFARDEQMISNFQRVLLNAAIIAGITFLSTLSIDYPPTAQNIWAAGIGASLALLTQLKSITDGSSQDEKPKPPLGMLL</sequence>
<proteinExistence type="predicted"/>
<accession>A0A0P8A2B9</accession>
<name>A0A0P8A2B9_9EURY</name>
<dbReference type="Proteomes" id="UP000050360">
    <property type="component" value="Unassembled WGS sequence"/>
</dbReference>
<keyword evidence="1" id="KW-1133">Transmembrane helix</keyword>
<evidence type="ECO:0000313" key="3">
    <source>
        <dbReference type="Proteomes" id="UP000050360"/>
    </source>
</evidence>
<evidence type="ECO:0008006" key="4">
    <source>
        <dbReference type="Google" id="ProtNLM"/>
    </source>
</evidence>
<dbReference type="EMBL" id="LKCM01000258">
    <property type="protein sequence ID" value="KPQ42199.1"/>
    <property type="molecule type" value="Genomic_DNA"/>
</dbReference>
<gene>
    <name evidence="2" type="ORF">MPEBLZ_03249</name>
</gene>
<protein>
    <recommendedName>
        <fullName evidence="4">Holin</fullName>
    </recommendedName>
</protein>
<dbReference type="AlphaFoldDB" id="A0A0P8A2B9"/>
<keyword evidence="1" id="KW-0812">Transmembrane</keyword>
<reference evidence="2 3" key="1">
    <citation type="submission" date="2015-09" db="EMBL/GenBank/DDBJ databases">
        <title>A metagenomics-based metabolic model of nitrate-dependent anaerobic oxidation of methane by Methanoperedens-like archaea.</title>
        <authorList>
            <person name="Arshad A."/>
            <person name="Speth D.R."/>
            <person name="De Graaf R.M."/>
            <person name="Op Den Camp H.J."/>
            <person name="Jetten M.S."/>
            <person name="Welte C.U."/>
        </authorList>
    </citation>
    <scope>NUCLEOTIDE SEQUENCE [LARGE SCALE GENOMIC DNA]</scope>
</reference>
<organism evidence="2 3">
    <name type="scientific">Candidatus Methanoperedens nitratireducens</name>
    <dbReference type="NCBI Taxonomy" id="1392998"/>
    <lineage>
        <taxon>Archaea</taxon>
        <taxon>Methanobacteriati</taxon>
        <taxon>Methanobacteriota</taxon>
        <taxon>Stenosarchaea group</taxon>
        <taxon>Methanomicrobia</taxon>
        <taxon>Methanosarcinales</taxon>
        <taxon>ANME-2 cluster</taxon>
        <taxon>Candidatus Methanoperedentaceae</taxon>
        <taxon>Candidatus Methanoperedens</taxon>
    </lineage>
</organism>
<evidence type="ECO:0000256" key="1">
    <source>
        <dbReference type="SAM" id="Phobius"/>
    </source>
</evidence>
<keyword evidence="1" id="KW-0472">Membrane</keyword>
<comment type="caution">
    <text evidence="2">The sequence shown here is derived from an EMBL/GenBank/DDBJ whole genome shotgun (WGS) entry which is preliminary data.</text>
</comment>